<evidence type="ECO:0000256" key="2">
    <source>
        <dbReference type="ARBA" id="ARBA00022645"/>
    </source>
</evidence>
<dbReference type="InParanoid" id="A0A2R5GQT0"/>
<organism evidence="7 8">
    <name type="scientific">Hondaea fermentalgiana</name>
    <dbReference type="NCBI Taxonomy" id="2315210"/>
    <lineage>
        <taxon>Eukaryota</taxon>
        <taxon>Sar</taxon>
        <taxon>Stramenopiles</taxon>
        <taxon>Bigyra</taxon>
        <taxon>Labyrinthulomycetes</taxon>
        <taxon>Thraustochytrida</taxon>
        <taxon>Thraustochytriidae</taxon>
        <taxon>Hondaea</taxon>
    </lineage>
</organism>
<keyword evidence="3" id="KW-0645">Protease</keyword>
<name>A0A2R5GQT0_9STRA</name>
<keyword evidence="6" id="KW-0732">Signal</keyword>
<protein>
    <submittedName>
        <fullName evidence="7">Carboxypeptidase Y</fullName>
    </submittedName>
</protein>
<sequence>MGPAKFMRAAALVLAAVASAMVSAEAEGRQEVSREMVKSTLASRRAGMNLTITLNTLGGRAELGPEALGANGLEGEENLCDPNVGQVAGYLTLAEQNKHYFFWFFESRNKPESDPVAVWLTGGPGCSGMVGLFNELGPCKVNKDGASTHLNPNSWNANANMVFIDQPGETGFSYGDGDIDEAGVSMDLYIFITEFMKKFDKYSGNDFYTVGESYGGHYVPAFANRIFNENKDRAEGVPHINLKGFGVGNGLTDPVEQYKYYAQMAFNSTTAPSRVSERVYHNMVRQTSTCIDLIAECNTKKHPRFKCQLALMECNQMLVVPYTSTGYNVYDMRVKCEVPPLCYDFSEVDKYLNSARVQKYLGVQKKWESCNMQVNQQMSGDFERRYQQLVPPMLEAGIRGLIYAGDCDYICNWLGNRAWTMKLPWSGQDGFNDAGEKPWMVGDSEAGKARSHGPFTFLQVYQAGHMVPLDQPEAAKAMFETFISGGSFP</sequence>
<comment type="caution">
    <text evidence="7">The sequence shown here is derived from an EMBL/GenBank/DDBJ whole genome shotgun (WGS) entry which is preliminary data.</text>
</comment>
<evidence type="ECO:0000256" key="6">
    <source>
        <dbReference type="SAM" id="SignalP"/>
    </source>
</evidence>
<feature type="signal peptide" evidence="6">
    <location>
        <begin position="1"/>
        <end position="26"/>
    </location>
</feature>
<evidence type="ECO:0000256" key="4">
    <source>
        <dbReference type="ARBA" id="ARBA00022801"/>
    </source>
</evidence>
<dbReference type="GO" id="GO:0006508">
    <property type="term" value="P:proteolysis"/>
    <property type="evidence" value="ECO:0007669"/>
    <property type="project" value="UniProtKB-KW"/>
</dbReference>
<proteinExistence type="inferred from homology"/>
<gene>
    <name evidence="7" type="ORF">FCC1311_069312</name>
</gene>
<evidence type="ECO:0000256" key="5">
    <source>
        <dbReference type="ARBA" id="ARBA00023180"/>
    </source>
</evidence>
<dbReference type="InterPro" id="IPR029058">
    <property type="entry name" value="AB_hydrolase_fold"/>
</dbReference>
<dbReference type="Gene3D" id="3.40.50.1820">
    <property type="entry name" value="alpha/beta hydrolase"/>
    <property type="match status" value="1"/>
</dbReference>
<dbReference type="OrthoDB" id="443318at2759"/>
<dbReference type="Pfam" id="PF00450">
    <property type="entry name" value="Peptidase_S10"/>
    <property type="match status" value="1"/>
</dbReference>
<dbReference type="PROSITE" id="PS00560">
    <property type="entry name" value="CARBOXYPEPT_SER_HIS"/>
    <property type="match status" value="1"/>
</dbReference>
<dbReference type="PRINTS" id="PR00724">
    <property type="entry name" value="CRBOXYPTASEC"/>
</dbReference>
<keyword evidence="2 7" id="KW-0121">Carboxypeptidase</keyword>
<dbReference type="GO" id="GO:0004185">
    <property type="term" value="F:serine-type carboxypeptidase activity"/>
    <property type="evidence" value="ECO:0007669"/>
    <property type="project" value="InterPro"/>
</dbReference>
<reference evidence="7 8" key="1">
    <citation type="submission" date="2017-12" db="EMBL/GenBank/DDBJ databases">
        <title>Sequencing, de novo assembly and annotation of complete genome of a new Thraustochytrid species, strain FCC1311.</title>
        <authorList>
            <person name="Sedici K."/>
            <person name="Godart F."/>
            <person name="Aiese Cigliano R."/>
            <person name="Sanseverino W."/>
            <person name="Barakat M."/>
            <person name="Ortet P."/>
            <person name="Marechal E."/>
            <person name="Cagnac O."/>
            <person name="Amato A."/>
        </authorList>
    </citation>
    <scope>NUCLEOTIDE SEQUENCE [LARGE SCALE GENOMIC DNA]</scope>
</reference>
<keyword evidence="4" id="KW-0378">Hydrolase</keyword>
<evidence type="ECO:0000313" key="7">
    <source>
        <dbReference type="EMBL" id="GBG30711.1"/>
    </source>
</evidence>
<dbReference type="PANTHER" id="PTHR11802">
    <property type="entry name" value="SERINE PROTEASE FAMILY S10 SERINE CARBOXYPEPTIDASE"/>
    <property type="match status" value="1"/>
</dbReference>
<accession>A0A2R5GQT0</accession>
<dbReference type="PANTHER" id="PTHR11802:SF113">
    <property type="entry name" value="SERINE CARBOXYPEPTIDASE CTSA-4.1"/>
    <property type="match status" value="1"/>
</dbReference>
<evidence type="ECO:0000313" key="8">
    <source>
        <dbReference type="Proteomes" id="UP000241890"/>
    </source>
</evidence>
<evidence type="ECO:0000256" key="1">
    <source>
        <dbReference type="ARBA" id="ARBA00009431"/>
    </source>
</evidence>
<dbReference type="Gene3D" id="1.10.287.410">
    <property type="match status" value="1"/>
</dbReference>
<comment type="similarity">
    <text evidence="1">Belongs to the peptidase S10 family.</text>
</comment>
<dbReference type="EMBL" id="BEYU01000082">
    <property type="protein sequence ID" value="GBG30711.1"/>
    <property type="molecule type" value="Genomic_DNA"/>
</dbReference>
<keyword evidence="8" id="KW-1185">Reference proteome</keyword>
<dbReference type="InterPro" id="IPR001563">
    <property type="entry name" value="Peptidase_S10"/>
</dbReference>
<dbReference type="SUPFAM" id="SSF53474">
    <property type="entry name" value="alpha/beta-Hydrolases"/>
    <property type="match status" value="1"/>
</dbReference>
<keyword evidence="5" id="KW-0325">Glycoprotein</keyword>
<evidence type="ECO:0000256" key="3">
    <source>
        <dbReference type="ARBA" id="ARBA00022670"/>
    </source>
</evidence>
<dbReference type="AlphaFoldDB" id="A0A2R5GQT0"/>
<dbReference type="InterPro" id="IPR033124">
    <property type="entry name" value="Ser_caboxypep_his_AS"/>
</dbReference>
<feature type="chain" id="PRO_5015358199" evidence="6">
    <location>
        <begin position="27"/>
        <end position="489"/>
    </location>
</feature>
<dbReference type="Proteomes" id="UP000241890">
    <property type="component" value="Unassembled WGS sequence"/>
</dbReference>